<evidence type="ECO:0000313" key="4">
    <source>
        <dbReference type="Proteomes" id="UP000253099"/>
    </source>
</evidence>
<keyword evidence="1" id="KW-0067">ATP-binding</keyword>
<dbReference type="PANTHER" id="PTHR42282:SF1">
    <property type="entry name" value="PANTOATE KINASE"/>
    <property type="match status" value="1"/>
</dbReference>
<dbReference type="InterPro" id="IPR014721">
    <property type="entry name" value="Ribsml_uS5_D2-typ_fold_subgr"/>
</dbReference>
<dbReference type="Pfam" id="PF00288">
    <property type="entry name" value="GHMP_kinases_N"/>
    <property type="match status" value="1"/>
</dbReference>
<comment type="catalytic activity">
    <reaction evidence="1">
        <text>(R)-pantoate + ATP = (R)-4-phosphopantoate + ADP + H(+)</text>
        <dbReference type="Rhea" id="RHEA:28246"/>
        <dbReference type="ChEBI" id="CHEBI:15378"/>
        <dbReference type="ChEBI" id="CHEBI:15980"/>
        <dbReference type="ChEBI" id="CHEBI:30616"/>
        <dbReference type="ChEBI" id="CHEBI:61294"/>
        <dbReference type="ChEBI" id="CHEBI:456216"/>
        <dbReference type="EC" id="2.7.1.169"/>
    </reaction>
</comment>
<keyword evidence="1" id="KW-0547">Nucleotide-binding</keyword>
<dbReference type="InterPro" id="IPR020568">
    <property type="entry name" value="Ribosomal_Su5_D2-typ_SF"/>
</dbReference>
<sequence length="340" mass="38135">MSVSVFIPSHITGFFSIKNDKNPLKKGSCGTGVLIDKGVTTQVKSTNNKNKKNNESTNNFINIFINGQKDTKNEKITLKTIQIIEKQLKLKIEEGIRIEHYIDVPIGAGFGTSASCALGTAIGISKYFNLNISKTQMEQIAHLAEISLGSGLGDILSQTSKGVVIREFPGAPGIGKTKEITKLNSYYKSPNTKENNIEDNIFEDLRVITKTFGEIDTSSIIQNPKHQSMINKIGLIMQKKIIDSPTIENFLDYSYEFAIKTNLMSKQLLNTINDLNNYSIKASMAMLGNTIFAITNKENLENIRNIESIENIKNVENNNTINNFYDFEIYKIHHHGRRIY</sequence>
<dbReference type="EMBL" id="NIZT01000005">
    <property type="protein sequence ID" value="RBQ24343.1"/>
    <property type="molecule type" value="Genomic_DNA"/>
</dbReference>
<dbReference type="GO" id="GO:0005524">
    <property type="term" value="F:ATP binding"/>
    <property type="evidence" value="ECO:0007669"/>
    <property type="project" value="UniProtKB-KW"/>
</dbReference>
<dbReference type="EC" id="2.7.1.169" evidence="1"/>
<dbReference type="GO" id="GO:0016301">
    <property type="term" value="F:kinase activity"/>
    <property type="evidence" value="ECO:0007669"/>
    <property type="project" value="UniProtKB-UniRule"/>
</dbReference>
<keyword evidence="1 3" id="KW-0418">Kinase</keyword>
<dbReference type="PANTHER" id="PTHR42282">
    <property type="entry name" value="PANTOATE KINASE-RELATED"/>
    <property type="match status" value="1"/>
</dbReference>
<comment type="caution">
    <text evidence="3">The sequence shown here is derived from an EMBL/GenBank/DDBJ whole genome shotgun (WGS) entry which is preliminary data.</text>
</comment>
<reference evidence="3 4" key="1">
    <citation type="submission" date="2018-06" db="EMBL/GenBank/DDBJ databases">
        <title>Genomic insight into two independent archaeal endosymbiosis events.</title>
        <authorList>
            <person name="Lind A.E."/>
            <person name="Lewis W.H."/>
            <person name="Spang A."/>
            <person name="Guy L."/>
            <person name="Embley M.T."/>
            <person name="Ettema T.J.G."/>
        </authorList>
    </citation>
    <scope>NUCLEOTIDE SEQUENCE [LARGE SCALE GENOMIC DNA]</scope>
    <source>
        <strain evidence="3">NOE</strain>
    </source>
</reference>
<keyword evidence="4" id="KW-1185">Reference proteome</keyword>
<dbReference type="SUPFAM" id="SSF54211">
    <property type="entry name" value="Ribosomal protein S5 domain 2-like"/>
    <property type="match status" value="1"/>
</dbReference>
<name>A0A366MEV0_9EURY</name>
<dbReference type="InterPro" id="IPR006204">
    <property type="entry name" value="GHMP_kinase_N_dom"/>
</dbReference>
<comment type="pathway">
    <text evidence="1">Cofactor biosynthesis; coenzyme A biosynthesis.</text>
</comment>
<dbReference type="InterPro" id="IPR012043">
    <property type="entry name" value="PoK"/>
</dbReference>
<dbReference type="AlphaFoldDB" id="A0A366MEV0"/>
<dbReference type="Proteomes" id="UP000253099">
    <property type="component" value="Unassembled WGS sequence"/>
</dbReference>
<evidence type="ECO:0000259" key="2">
    <source>
        <dbReference type="Pfam" id="PF00288"/>
    </source>
</evidence>
<proteinExistence type="inferred from homology"/>
<dbReference type="PIRSF" id="PIRSF016896">
    <property type="entry name" value="GHMP_arc_MJ0969"/>
    <property type="match status" value="1"/>
</dbReference>
<evidence type="ECO:0000313" key="3">
    <source>
        <dbReference type="EMBL" id="RBQ24343.1"/>
    </source>
</evidence>
<dbReference type="HAMAP" id="MF_02223">
    <property type="entry name" value="Pantoate_kinase"/>
    <property type="match status" value="1"/>
</dbReference>
<gene>
    <name evidence="3" type="ORF">ALNOE001_02650</name>
</gene>
<comment type="similarity">
    <text evidence="1">Belongs to the GHMP kinase family. PoK subfamily.</text>
</comment>
<organism evidence="3 4">
    <name type="scientific">Candidatus Methanobinarius endosymbioticus</name>
    <dbReference type="NCBI Taxonomy" id="2006182"/>
    <lineage>
        <taxon>Archaea</taxon>
        <taxon>Methanobacteriati</taxon>
        <taxon>Methanobacteriota</taxon>
        <taxon>Methanomada group</taxon>
        <taxon>Methanobacteria</taxon>
        <taxon>Methanobacteriales</taxon>
        <taxon>Methanobacteriaceae</taxon>
        <taxon>Candidatus Methanobinarius</taxon>
    </lineage>
</organism>
<protein>
    <recommendedName>
        <fullName evidence="1">Pantoate kinase</fullName>
        <shortName evidence="1">PoK</shortName>
        <ecNumber evidence="1">2.7.1.169</ecNumber>
    </recommendedName>
</protein>
<comment type="function">
    <text evidence="1">Phosphorylates (R)-pantoate to form (R)-4-phosphopantoate in the CoA biosynthesis pathway.</text>
</comment>
<dbReference type="Gene3D" id="3.30.230.10">
    <property type="match status" value="1"/>
</dbReference>
<feature type="domain" description="GHMP kinase N-terminal" evidence="2">
    <location>
        <begin position="79"/>
        <end position="158"/>
    </location>
</feature>
<accession>A0A366MEV0</accession>
<keyword evidence="1" id="KW-0173">Coenzyme A biosynthesis</keyword>
<evidence type="ECO:0000256" key="1">
    <source>
        <dbReference type="HAMAP-Rule" id="MF_02223"/>
    </source>
</evidence>
<dbReference type="GO" id="GO:0015937">
    <property type="term" value="P:coenzyme A biosynthetic process"/>
    <property type="evidence" value="ECO:0007669"/>
    <property type="project" value="UniProtKB-UniRule"/>
</dbReference>
<keyword evidence="1 3" id="KW-0808">Transferase</keyword>
<dbReference type="UniPathway" id="UPA00241"/>